<reference evidence="1 2" key="1">
    <citation type="journal article" date="2017" name="Environ. Microbiol.">
        <title>Genomic and physiological analyses of 'Reinekea forsetii' reveal a versatile opportunistic lifestyle during spring algae blooms.</title>
        <authorList>
            <person name="Avci B."/>
            <person name="Hahnke R.L."/>
            <person name="Chafee M."/>
            <person name="Fischer T."/>
            <person name="Gruber-Vodicka H."/>
            <person name="Tegetmeyer H.E."/>
            <person name="Harder J."/>
            <person name="Fuchs B.M."/>
            <person name="Amann R.I."/>
            <person name="Teeling H."/>
        </authorList>
    </citation>
    <scope>NUCLEOTIDE SEQUENCE [LARGE SCALE GENOMIC DNA]</scope>
    <source>
        <strain evidence="1 2">Hel1_31_D35</strain>
    </source>
</reference>
<dbReference type="KEGG" id="rfo:REIFOR_03046"/>
<proteinExistence type="predicted"/>
<keyword evidence="2" id="KW-1185">Reference proteome</keyword>
<name>A0A2K8KTU2_9GAMM</name>
<evidence type="ECO:0000313" key="1">
    <source>
        <dbReference type="EMBL" id="ATX78165.1"/>
    </source>
</evidence>
<accession>A0A2K8KTU2</accession>
<dbReference type="AlphaFoldDB" id="A0A2K8KTU2"/>
<dbReference type="EMBL" id="CP011797">
    <property type="protein sequence ID" value="ATX78165.1"/>
    <property type="molecule type" value="Genomic_DNA"/>
</dbReference>
<evidence type="ECO:0000313" key="2">
    <source>
        <dbReference type="Proteomes" id="UP000229757"/>
    </source>
</evidence>
<organism evidence="1 2">
    <name type="scientific">Reinekea forsetii</name>
    <dbReference type="NCBI Taxonomy" id="1336806"/>
    <lineage>
        <taxon>Bacteria</taxon>
        <taxon>Pseudomonadati</taxon>
        <taxon>Pseudomonadota</taxon>
        <taxon>Gammaproteobacteria</taxon>
        <taxon>Oceanospirillales</taxon>
        <taxon>Saccharospirillaceae</taxon>
        <taxon>Reinekea</taxon>
    </lineage>
</organism>
<sequence>MLNIPTDRKMIHINSQFRNFITLRSYLKRTKKLSFLTVVSDSPETVKSTALTFSIPTLCIIKGPAPSPLLDNRT</sequence>
<protein>
    <submittedName>
        <fullName evidence="1">Uncharacterized protein</fullName>
    </submittedName>
</protein>
<dbReference type="Proteomes" id="UP000229757">
    <property type="component" value="Chromosome"/>
</dbReference>
<gene>
    <name evidence="1" type="ORF">REIFOR_03046</name>
</gene>